<sequence>MPMGRFLSLVRGDSAESPREITSQSNIIGDTGSNGWLIRFFDSAFFCEWIAVSYLYKHPHAGVRDYLCNRMYTLPLSGIESYLFQICYMMVHKPSPSLDKFVIDICGKSLKIALKVHWFLLAELEDSDDNEGISRIQEKCQIAATLMGEWSPLMRPQNEVSTPGSKNQVLNRLLSSKQKLFSLKLSPPTQKSLSFSPSPGTNVQDDGSQLPAEDNKIFKKLIPSPKVRDALMFRKSVDKDDEESEKEGFFKRLLRDSKGEGDEPIPNSEGFFKRLLKDNKSEDEDITNSSEGFFKRLLSSKGESEELTSSSDGLFKRLLRDNKGDEEELGANPDSFFKRLLRESKTEDEESNPNSEGFFKKLFRDSKPEEDKVSKEVDDEDKDGFLKKLFREKSDDKRHGNEKNETNGTVSADRKSGEEDEREGFFKKFFKEKSDDKKDIVKVDDGNESEGDESPEFSLFKRLFRIHPEDAKPTSENENSGNGLVESSPGTENFFRKLFRDRDQSVEDSELFGSKKHKEKRPGSPKQRDDTPSGKPPLPNNTASQFRKGAYHESLEFVQALCETSYGLVDIFPIEDRKIALRESLAEINFHLSEAEITGGICFPMGRGVYRVVHIPEDECILLNSREKAPYMISVEVLKAETPSSAKDTSNSQKLSKGGIPLANGDAFLQKPPPWAYPLWTTQEVYRNSADRMSLSTAQAIDQAMTPKSEVKVKLVNVSLSVENCTSALESLGNPLDDVLGEAPRTGLNTDLEWVRVVVTADPGLRMESIPDPSAPRKKEHRRVPSTVAMEEVRAAAAKGEAPPGLPLKGAGQDSSDAQPRANGGMLKEGDALSGELWEGKRDRIRKASIYGKLPGWDLRSIIVKSGDDCRQEHLAVQLISHFYDIFQEAGLPLWLRPYEVLVTSSYTALIETIPDTASIHSIKSRYPNITSLRDFFVAKYKENSPSFKLAQRNFVESMAGYSLVCYLLQVKDRHNGNLLLDEEGHIIHIDFGFMLSNSPGGVNFESAPFKLTRELLEVMDSDADGVPSEFFDYFKVLCIQGFLTCRKHAERIILLVEMLQDSGFPCFKGGPRTIQNLRKRFHLSLTEEQCVSLVLSLISSSLDAWRTRQYDYYQRVLNGIL</sequence>
<dbReference type="InterPro" id="IPR018936">
    <property type="entry name" value="PI3/4_kinase_CS"/>
</dbReference>
<evidence type="ECO:0000256" key="12">
    <source>
        <dbReference type="ARBA" id="ARBA00022777"/>
    </source>
</evidence>
<dbReference type="Proteomes" id="UP000694240">
    <property type="component" value="Chromosome 13"/>
</dbReference>
<evidence type="ECO:0000256" key="11">
    <source>
        <dbReference type="ARBA" id="ARBA00022737"/>
    </source>
</evidence>
<dbReference type="PROSITE" id="PS51545">
    <property type="entry name" value="PIK_HELICAL"/>
    <property type="match status" value="1"/>
</dbReference>
<feature type="region of interest" description="Disordered" evidence="16">
    <location>
        <begin position="435"/>
        <end position="490"/>
    </location>
</feature>
<dbReference type="SMART" id="SM00146">
    <property type="entry name" value="PI3Kc"/>
    <property type="match status" value="1"/>
</dbReference>
<evidence type="ECO:0000259" key="18">
    <source>
        <dbReference type="PROSITE" id="PS51545"/>
    </source>
</evidence>
<comment type="caution">
    <text evidence="19">The sequence shown here is derived from an EMBL/GenBank/DDBJ whole genome shotgun (WGS) entry which is preliminary data.</text>
</comment>
<proteinExistence type="inferred from homology"/>
<evidence type="ECO:0000256" key="7">
    <source>
        <dbReference type="ARBA" id="ARBA00022473"/>
    </source>
</evidence>
<feature type="compositionally biased region" description="Basic and acidic residues" evidence="16">
    <location>
        <begin position="336"/>
        <end position="345"/>
    </location>
</feature>
<comment type="similarity">
    <text evidence="5">Belongs to the PI3/PI4-kinase family. Type III PI4K subfamily.</text>
</comment>
<dbReference type="EC" id="2.7.1.67" evidence="6"/>
<feature type="domain" description="PIK helical" evidence="18">
    <location>
        <begin position="1"/>
        <end position="143"/>
    </location>
</feature>
<dbReference type="InterPro" id="IPR001263">
    <property type="entry name" value="PI3K_accessory_dom"/>
</dbReference>
<evidence type="ECO:0000256" key="4">
    <source>
        <dbReference type="ARBA" id="ARBA00004601"/>
    </source>
</evidence>
<feature type="region of interest" description="Disordered" evidence="16">
    <location>
        <begin position="187"/>
        <end position="210"/>
    </location>
</feature>
<evidence type="ECO:0000256" key="6">
    <source>
        <dbReference type="ARBA" id="ARBA00012169"/>
    </source>
</evidence>
<dbReference type="Pfam" id="PF21245">
    <property type="entry name" value="PI4KB-PIK1_PIK"/>
    <property type="match status" value="1"/>
</dbReference>
<feature type="compositionally biased region" description="Acidic residues" evidence="16">
    <location>
        <begin position="446"/>
        <end position="455"/>
    </location>
</feature>
<evidence type="ECO:0000256" key="13">
    <source>
        <dbReference type="ARBA" id="ARBA00023034"/>
    </source>
</evidence>
<name>A0A8T1XSW6_9BRAS</name>
<dbReference type="PANTHER" id="PTHR10048:SF22">
    <property type="entry name" value="PHOSPHATIDYLINOSITOL 4-KINASE BETA"/>
    <property type="match status" value="1"/>
</dbReference>
<feature type="compositionally biased region" description="Polar residues" evidence="16">
    <location>
        <begin position="187"/>
        <end position="207"/>
    </location>
</feature>
<dbReference type="InterPro" id="IPR057754">
    <property type="entry name" value="PI4-kinase_beta/PIK1_cat"/>
</dbReference>
<evidence type="ECO:0000256" key="14">
    <source>
        <dbReference type="ARBA" id="ARBA00023136"/>
    </source>
</evidence>
<evidence type="ECO:0000256" key="8">
    <source>
        <dbReference type="ARBA" id="ARBA00022475"/>
    </source>
</evidence>
<evidence type="ECO:0000256" key="1">
    <source>
        <dbReference type="ARBA" id="ARBA00001686"/>
    </source>
</evidence>
<evidence type="ECO:0000256" key="3">
    <source>
        <dbReference type="ARBA" id="ARBA00004236"/>
    </source>
</evidence>
<dbReference type="FunFam" id="3.30.1010.10:FF:000018">
    <property type="entry name" value="phosphatidylinositol 4-kinase beta 1"/>
    <property type="match status" value="1"/>
</dbReference>
<dbReference type="GO" id="GO:0030659">
    <property type="term" value="C:cytoplasmic vesicle membrane"/>
    <property type="evidence" value="ECO:0007669"/>
    <property type="project" value="UniProtKB-SubCell"/>
</dbReference>
<dbReference type="GO" id="GO:0046854">
    <property type="term" value="P:phosphatidylinositol phosphate biosynthetic process"/>
    <property type="evidence" value="ECO:0007669"/>
    <property type="project" value="InterPro"/>
</dbReference>
<dbReference type="CDD" id="cd05168">
    <property type="entry name" value="PI4Kc_III_beta"/>
    <property type="match status" value="1"/>
</dbReference>
<keyword evidence="7" id="KW-0217">Developmental protein</keyword>
<dbReference type="GO" id="GO:0004430">
    <property type="term" value="F:1-phosphatidylinositol 4-kinase activity"/>
    <property type="evidence" value="ECO:0007669"/>
    <property type="project" value="UniProtKB-EC"/>
</dbReference>
<protein>
    <recommendedName>
        <fullName evidence="6">1-phosphatidylinositol 4-kinase</fullName>
        <ecNumber evidence="6">2.7.1.67</ecNumber>
    </recommendedName>
</protein>
<keyword evidence="10" id="KW-0808">Transferase</keyword>
<dbReference type="InterPro" id="IPR049160">
    <property type="entry name" value="PI4KB-PIK1_PIK"/>
</dbReference>
<feature type="compositionally biased region" description="Basic and acidic residues" evidence="16">
    <location>
        <begin position="383"/>
        <end position="405"/>
    </location>
</feature>
<feature type="domain" description="PI3K/PI4K catalytic" evidence="17">
    <location>
        <begin position="836"/>
        <end position="1107"/>
    </location>
</feature>
<gene>
    <name evidence="19" type="ORF">ISN45_Aa08g028360</name>
</gene>
<dbReference type="EMBL" id="JAEFBK010000013">
    <property type="protein sequence ID" value="KAG7535394.1"/>
    <property type="molecule type" value="Genomic_DNA"/>
</dbReference>
<dbReference type="GO" id="GO:0009860">
    <property type="term" value="P:pollen tube growth"/>
    <property type="evidence" value="ECO:0007669"/>
    <property type="project" value="UniProtKB-ARBA"/>
</dbReference>
<dbReference type="GO" id="GO:0048015">
    <property type="term" value="P:phosphatidylinositol-mediated signaling"/>
    <property type="evidence" value="ECO:0007669"/>
    <property type="project" value="TreeGrafter"/>
</dbReference>
<comment type="subcellular location">
    <subcellularLocation>
        <location evidence="3">Cell membrane</location>
    </subcellularLocation>
    <subcellularLocation>
        <location evidence="2">Cytoplasmic vesicle membrane</location>
        <topology evidence="2">Peripheral membrane protein</topology>
        <orientation evidence="2">Cytoplasmic side</orientation>
    </subcellularLocation>
    <subcellularLocation>
        <location evidence="4">Golgi apparatus</location>
        <location evidence="4">trans-Golgi network</location>
    </subcellularLocation>
</comment>
<evidence type="ECO:0000256" key="16">
    <source>
        <dbReference type="SAM" id="MobiDB-lite"/>
    </source>
</evidence>
<feature type="compositionally biased region" description="Basic and acidic residues" evidence="16">
    <location>
        <begin position="412"/>
        <end position="422"/>
    </location>
</feature>
<feature type="compositionally biased region" description="Basic and acidic residues" evidence="16">
    <location>
        <begin position="435"/>
        <end position="445"/>
    </location>
</feature>
<comment type="catalytic activity">
    <reaction evidence="1">
        <text>a 1,2-diacyl-sn-glycero-3-phospho-(1D-myo-inositol) + ATP = a 1,2-diacyl-sn-glycero-3-phospho-(1D-myo-inositol 4-phosphate) + ADP + H(+)</text>
        <dbReference type="Rhea" id="RHEA:19877"/>
        <dbReference type="ChEBI" id="CHEBI:15378"/>
        <dbReference type="ChEBI" id="CHEBI:30616"/>
        <dbReference type="ChEBI" id="CHEBI:57880"/>
        <dbReference type="ChEBI" id="CHEBI:58178"/>
        <dbReference type="ChEBI" id="CHEBI:456216"/>
        <dbReference type="EC" id="2.7.1.67"/>
    </reaction>
</comment>
<reference evidence="19 20" key="1">
    <citation type="submission" date="2020-12" db="EMBL/GenBank/DDBJ databases">
        <title>Concerted genomic and epigenomic changes stabilize Arabidopsis allopolyploids.</title>
        <authorList>
            <person name="Chen Z."/>
        </authorList>
    </citation>
    <scope>NUCLEOTIDE SEQUENCE [LARGE SCALE GENOMIC DNA]</scope>
    <source>
        <strain evidence="19">Allo738</strain>
        <tissue evidence="19">Leaf</tissue>
    </source>
</reference>
<feature type="region of interest" description="Disordered" evidence="16">
    <location>
        <begin position="321"/>
        <end position="422"/>
    </location>
</feature>
<dbReference type="GO" id="GO:0005794">
    <property type="term" value="C:Golgi apparatus"/>
    <property type="evidence" value="ECO:0007669"/>
    <property type="project" value="UniProtKB-SubCell"/>
</dbReference>
<keyword evidence="12" id="KW-0418">Kinase</keyword>
<dbReference type="PROSITE" id="PS00916">
    <property type="entry name" value="PI3_4_KINASE_2"/>
    <property type="match status" value="1"/>
</dbReference>
<evidence type="ECO:0000313" key="20">
    <source>
        <dbReference type="Proteomes" id="UP000694240"/>
    </source>
</evidence>
<dbReference type="InterPro" id="IPR015433">
    <property type="entry name" value="PI3/4_kinase"/>
</dbReference>
<dbReference type="FunFam" id="1.10.1070.11:FF:000019">
    <property type="entry name" value="Phosphatidylinositol 4-kinase beta 1"/>
    <property type="match status" value="1"/>
</dbReference>
<evidence type="ECO:0000256" key="5">
    <source>
        <dbReference type="ARBA" id="ARBA00006209"/>
    </source>
</evidence>
<evidence type="ECO:0000259" key="17">
    <source>
        <dbReference type="PROSITE" id="PS50290"/>
    </source>
</evidence>
<keyword evidence="14" id="KW-0472">Membrane</keyword>
<dbReference type="GO" id="GO:0048768">
    <property type="term" value="P:root hair cell tip growth"/>
    <property type="evidence" value="ECO:0007669"/>
    <property type="project" value="UniProtKB-ARBA"/>
</dbReference>
<evidence type="ECO:0000256" key="2">
    <source>
        <dbReference type="ARBA" id="ARBA00004180"/>
    </source>
</evidence>
<keyword evidence="11" id="KW-0677">Repeat</keyword>
<feature type="region of interest" description="Disordered" evidence="16">
    <location>
        <begin position="506"/>
        <end position="544"/>
    </location>
</feature>
<keyword evidence="8" id="KW-1003">Cell membrane</keyword>
<dbReference type="PROSITE" id="PS50290">
    <property type="entry name" value="PI3_4_KINASE_3"/>
    <property type="match status" value="1"/>
</dbReference>
<evidence type="ECO:0000313" key="19">
    <source>
        <dbReference type="EMBL" id="KAG7535394.1"/>
    </source>
</evidence>
<keyword evidence="15" id="KW-0968">Cytoplasmic vesicle</keyword>
<organism evidence="19 20">
    <name type="scientific">Arabidopsis thaliana x Arabidopsis arenosa</name>
    <dbReference type="NCBI Taxonomy" id="1240361"/>
    <lineage>
        <taxon>Eukaryota</taxon>
        <taxon>Viridiplantae</taxon>
        <taxon>Streptophyta</taxon>
        <taxon>Embryophyta</taxon>
        <taxon>Tracheophyta</taxon>
        <taxon>Spermatophyta</taxon>
        <taxon>Magnoliopsida</taxon>
        <taxon>eudicotyledons</taxon>
        <taxon>Gunneridae</taxon>
        <taxon>Pentapetalae</taxon>
        <taxon>rosids</taxon>
        <taxon>malvids</taxon>
        <taxon>Brassicales</taxon>
        <taxon>Brassicaceae</taxon>
        <taxon>Camelineae</taxon>
        <taxon>Arabidopsis</taxon>
    </lineage>
</organism>
<feature type="compositionally biased region" description="Basic and acidic residues" evidence="16">
    <location>
        <begin position="358"/>
        <end position="376"/>
    </location>
</feature>
<dbReference type="InterPro" id="IPR000403">
    <property type="entry name" value="PI3/4_kinase_cat_dom"/>
</dbReference>
<dbReference type="Pfam" id="PF00454">
    <property type="entry name" value="PI3_PI4_kinase"/>
    <property type="match status" value="1"/>
</dbReference>
<dbReference type="AlphaFoldDB" id="A0A8T1XSW6"/>
<accession>A0A8T1XSW6</accession>
<dbReference type="PANTHER" id="PTHR10048">
    <property type="entry name" value="PHOSPHATIDYLINOSITOL KINASE"/>
    <property type="match status" value="1"/>
</dbReference>
<keyword evidence="9" id="KW-0597">Phosphoprotein</keyword>
<feature type="compositionally biased region" description="Basic and acidic residues" evidence="16">
    <location>
        <begin position="466"/>
        <end position="475"/>
    </location>
</feature>
<feature type="region of interest" description="Disordered" evidence="16">
    <location>
        <begin position="794"/>
        <end position="826"/>
    </location>
</feature>
<keyword evidence="13" id="KW-0333">Golgi apparatus</keyword>
<dbReference type="GO" id="GO:0005886">
    <property type="term" value="C:plasma membrane"/>
    <property type="evidence" value="ECO:0007669"/>
    <property type="project" value="UniProtKB-SubCell"/>
</dbReference>
<keyword evidence="20" id="KW-1185">Reference proteome</keyword>
<evidence type="ECO:0000256" key="10">
    <source>
        <dbReference type="ARBA" id="ARBA00022679"/>
    </source>
</evidence>
<evidence type="ECO:0000256" key="9">
    <source>
        <dbReference type="ARBA" id="ARBA00022553"/>
    </source>
</evidence>
<evidence type="ECO:0000256" key="15">
    <source>
        <dbReference type="ARBA" id="ARBA00023329"/>
    </source>
</evidence>
<dbReference type="PROSITE" id="PS00915">
    <property type="entry name" value="PI3_4_KINASE_1"/>
    <property type="match status" value="1"/>
</dbReference>